<dbReference type="Ensembl" id="ENSOKIT00005102184.1">
    <property type="protein sequence ID" value="ENSOKIP00005095537.1"/>
    <property type="gene ID" value="ENSOKIG00005041807.1"/>
</dbReference>
<feature type="transmembrane region" description="Helical" evidence="12">
    <location>
        <begin position="34"/>
        <end position="55"/>
    </location>
</feature>
<keyword evidence="9 10" id="KW-0807">Transducer</keyword>
<dbReference type="GO" id="GO:0004930">
    <property type="term" value="F:G protein-coupled receptor activity"/>
    <property type="evidence" value="ECO:0007669"/>
    <property type="project" value="UniProtKB-KW"/>
</dbReference>
<keyword evidence="2" id="KW-1003">Cell membrane</keyword>
<dbReference type="Proteomes" id="UP000694557">
    <property type="component" value="Unassembled WGS sequence"/>
</dbReference>
<evidence type="ECO:0000256" key="11">
    <source>
        <dbReference type="SAM" id="MobiDB-lite"/>
    </source>
</evidence>
<evidence type="ECO:0000256" key="7">
    <source>
        <dbReference type="ARBA" id="ARBA00023170"/>
    </source>
</evidence>
<dbReference type="GeneTree" id="ENSGT01040000240444"/>
<evidence type="ECO:0000256" key="9">
    <source>
        <dbReference type="ARBA" id="ARBA00023224"/>
    </source>
</evidence>
<feature type="transmembrane region" description="Helical" evidence="12">
    <location>
        <begin position="93"/>
        <end position="122"/>
    </location>
</feature>
<keyword evidence="6 12" id="KW-0472">Membrane</keyword>
<dbReference type="GO" id="GO:0007200">
    <property type="term" value="P:phospholipase C-activating G protein-coupled receptor signaling pathway"/>
    <property type="evidence" value="ECO:0007669"/>
    <property type="project" value="TreeGrafter"/>
</dbReference>
<dbReference type="PANTHER" id="PTHR24232">
    <property type="entry name" value="G-PROTEIN COUPLED RECEPTOR"/>
    <property type="match status" value="1"/>
</dbReference>
<evidence type="ECO:0000259" key="13">
    <source>
        <dbReference type="PROSITE" id="PS50262"/>
    </source>
</evidence>
<evidence type="ECO:0000313" key="15">
    <source>
        <dbReference type="Proteomes" id="UP000694557"/>
    </source>
</evidence>
<evidence type="ECO:0000256" key="6">
    <source>
        <dbReference type="ARBA" id="ARBA00023136"/>
    </source>
</evidence>
<organism evidence="14 15">
    <name type="scientific">Oncorhynchus kisutch</name>
    <name type="common">Coho salmon</name>
    <name type="synonym">Salmo kisutch</name>
    <dbReference type="NCBI Taxonomy" id="8019"/>
    <lineage>
        <taxon>Eukaryota</taxon>
        <taxon>Metazoa</taxon>
        <taxon>Chordata</taxon>
        <taxon>Craniata</taxon>
        <taxon>Vertebrata</taxon>
        <taxon>Euteleostomi</taxon>
        <taxon>Actinopterygii</taxon>
        <taxon>Neopterygii</taxon>
        <taxon>Teleostei</taxon>
        <taxon>Protacanthopterygii</taxon>
        <taxon>Salmoniformes</taxon>
        <taxon>Salmonidae</taxon>
        <taxon>Salmoninae</taxon>
        <taxon>Oncorhynchus</taxon>
    </lineage>
</organism>
<keyword evidence="7 10" id="KW-0675">Receptor</keyword>
<keyword evidence="3 10" id="KW-0812">Transmembrane</keyword>
<dbReference type="PROSITE" id="PS50262">
    <property type="entry name" value="G_PROTEIN_RECEP_F1_2"/>
    <property type="match status" value="1"/>
</dbReference>
<dbReference type="InterPro" id="IPR000276">
    <property type="entry name" value="GPCR_Rhodpsn"/>
</dbReference>
<dbReference type="AlphaFoldDB" id="A0A8C7N295"/>
<reference evidence="14" key="2">
    <citation type="submission" date="2025-09" db="UniProtKB">
        <authorList>
            <consortium name="Ensembl"/>
        </authorList>
    </citation>
    <scope>IDENTIFICATION</scope>
</reference>
<evidence type="ECO:0000256" key="1">
    <source>
        <dbReference type="ARBA" id="ARBA00004651"/>
    </source>
</evidence>
<dbReference type="SUPFAM" id="SSF81321">
    <property type="entry name" value="Family A G protein-coupled receptor-like"/>
    <property type="match status" value="1"/>
</dbReference>
<dbReference type="Gene3D" id="1.20.1070.10">
    <property type="entry name" value="Rhodopsin 7-helix transmembrane proteins"/>
    <property type="match status" value="1"/>
</dbReference>
<evidence type="ECO:0000313" key="14">
    <source>
        <dbReference type="Ensembl" id="ENSOKIP00005095537.1"/>
    </source>
</evidence>
<dbReference type="GO" id="GO:0005886">
    <property type="term" value="C:plasma membrane"/>
    <property type="evidence" value="ECO:0007669"/>
    <property type="project" value="UniProtKB-SubCell"/>
</dbReference>
<reference evidence="14" key="1">
    <citation type="submission" date="2025-08" db="UniProtKB">
        <authorList>
            <consortium name="Ensembl"/>
        </authorList>
    </citation>
    <scope>IDENTIFICATION</scope>
</reference>
<comment type="subcellular location">
    <subcellularLocation>
        <location evidence="1">Cell membrane</location>
        <topology evidence="1">Multi-pass membrane protein</topology>
    </subcellularLocation>
</comment>
<dbReference type="PRINTS" id="PR00237">
    <property type="entry name" value="GPCRRHODOPSN"/>
</dbReference>
<feature type="transmembrane region" description="Helical" evidence="12">
    <location>
        <begin position="192"/>
        <end position="214"/>
    </location>
</feature>
<evidence type="ECO:0000256" key="2">
    <source>
        <dbReference type="ARBA" id="ARBA00022475"/>
    </source>
</evidence>
<evidence type="ECO:0000256" key="4">
    <source>
        <dbReference type="ARBA" id="ARBA00022989"/>
    </source>
</evidence>
<evidence type="ECO:0000256" key="8">
    <source>
        <dbReference type="ARBA" id="ARBA00023180"/>
    </source>
</evidence>
<keyword evidence="4 12" id="KW-1133">Transmembrane helix</keyword>
<accession>A0A8C7N295</accession>
<dbReference type="PROSITE" id="PS00237">
    <property type="entry name" value="G_PROTEIN_RECEP_F1_1"/>
    <property type="match status" value="1"/>
</dbReference>
<protein>
    <recommendedName>
        <fullName evidence="13">G-protein coupled receptors family 1 profile domain-containing protein</fullName>
    </recommendedName>
</protein>
<name>A0A8C7N295_ONCKI</name>
<dbReference type="GO" id="GO:0035025">
    <property type="term" value="P:positive regulation of Rho protein signal transduction"/>
    <property type="evidence" value="ECO:0007669"/>
    <property type="project" value="TreeGrafter"/>
</dbReference>
<evidence type="ECO:0000256" key="3">
    <source>
        <dbReference type="ARBA" id="ARBA00022692"/>
    </source>
</evidence>
<feature type="transmembrane region" description="Helical" evidence="12">
    <location>
        <begin position="235"/>
        <end position="257"/>
    </location>
</feature>
<evidence type="ECO:0000256" key="10">
    <source>
        <dbReference type="RuleBase" id="RU000688"/>
    </source>
</evidence>
<keyword evidence="15" id="KW-1185">Reference proteome</keyword>
<feature type="region of interest" description="Disordered" evidence="11">
    <location>
        <begin position="323"/>
        <end position="343"/>
    </location>
</feature>
<dbReference type="Pfam" id="PF00001">
    <property type="entry name" value="7tm_1"/>
    <property type="match status" value="1"/>
</dbReference>
<feature type="transmembrane region" description="Helical" evidence="12">
    <location>
        <begin position="269"/>
        <end position="292"/>
    </location>
</feature>
<dbReference type="PANTHER" id="PTHR24232:SF101">
    <property type="entry name" value="G-PROTEIN COUPLED RECEPTOR 35-LIKE"/>
    <property type="match status" value="1"/>
</dbReference>
<evidence type="ECO:0000256" key="5">
    <source>
        <dbReference type="ARBA" id="ARBA00023040"/>
    </source>
</evidence>
<evidence type="ECO:0000256" key="12">
    <source>
        <dbReference type="SAM" id="Phobius"/>
    </source>
</evidence>
<sequence>MTGNHHLPHCQLSGRRTVAMCDTNTIHIHILQGVSYLSVFLVGLLLNMASLRVFYVKRATWTDTHIYMLNLAAADCALILFLPFRIYDAFQSLPITPFCTFLISIHYINMYASIFTVTAISVHRYLAVKFPFQTRAWRSKKVAVAVCGAIWVTVVMICGVFSDANHPQKLFTCYQRCKEIPLPVGFLAVLEVLGYLLPLLNIVFCSTQTIMVLLKEKDQEETTVEKRNIIGIITANLIVFVVCYTPIHLGFLLKYLAKTNHWETLDWDGFWQVCEWIATTNCFLDSISYYFLLKKFYSKASRSAEVDRGSEMALTTNQAMNTHTYPNNESSYPSLPPCITPPE</sequence>
<feature type="transmembrane region" description="Helical" evidence="12">
    <location>
        <begin position="67"/>
        <end position="87"/>
    </location>
</feature>
<feature type="domain" description="G-protein coupled receptors family 1 profile" evidence="13">
    <location>
        <begin position="46"/>
        <end position="289"/>
    </location>
</feature>
<feature type="transmembrane region" description="Helical" evidence="12">
    <location>
        <begin position="142"/>
        <end position="162"/>
    </location>
</feature>
<feature type="compositionally biased region" description="Polar residues" evidence="11">
    <location>
        <begin position="323"/>
        <end position="333"/>
    </location>
</feature>
<dbReference type="FunFam" id="1.20.1070.10:FF:000142">
    <property type="entry name" value="G protein-coupled receptor 55"/>
    <property type="match status" value="1"/>
</dbReference>
<dbReference type="InterPro" id="IPR017452">
    <property type="entry name" value="GPCR_Rhodpsn_7TM"/>
</dbReference>
<keyword evidence="8" id="KW-0325">Glycoprotein</keyword>
<proteinExistence type="inferred from homology"/>
<keyword evidence="5 10" id="KW-0297">G-protein coupled receptor</keyword>
<feature type="compositionally biased region" description="Pro residues" evidence="11">
    <location>
        <begin position="334"/>
        <end position="343"/>
    </location>
</feature>
<comment type="similarity">
    <text evidence="10">Belongs to the G-protein coupled receptor 1 family.</text>
</comment>